<dbReference type="Proteomes" id="UP001141259">
    <property type="component" value="Unassembled WGS sequence"/>
</dbReference>
<gene>
    <name evidence="1" type="ORF">NZH93_35815</name>
</gene>
<comment type="caution">
    <text evidence="1">The sequence shown here is derived from an EMBL/GenBank/DDBJ whole genome shotgun (WGS) entry which is preliminary data.</text>
</comment>
<sequence length="85" mass="9854">MARLLHERVVGYLDAVDRLAALEESRTTAFEARRLAAAWRALLALHDLTNGCKACARGRRLCSVWRVACGYFVHRLPWERRRFRA</sequence>
<name>A0A9X2VTA6_9PSEU</name>
<dbReference type="AlphaFoldDB" id="A0A9X2VTA6"/>
<dbReference type="RefSeq" id="WP_259627731.1">
    <property type="nucleotide sequence ID" value="NZ_JANYMP010000023.1"/>
</dbReference>
<dbReference type="EMBL" id="JANYMP010000023">
    <property type="protein sequence ID" value="MCS7482246.1"/>
    <property type="molecule type" value="Genomic_DNA"/>
</dbReference>
<accession>A0A9X2VTA6</accession>
<proteinExistence type="predicted"/>
<protein>
    <submittedName>
        <fullName evidence="1">Uncharacterized protein</fullName>
    </submittedName>
</protein>
<organism evidence="1 2">
    <name type="scientific">Umezawaea endophytica</name>
    <dbReference type="NCBI Taxonomy" id="1654476"/>
    <lineage>
        <taxon>Bacteria</taxon>
        <taxon>Bacillati</taxon>
        <taxon>Actinomycetota</taxon>
        <taxon>Actinomycetes</taxon>
        <taxon>Pseudonocardiales</taxon>
        <taxon>Pseudonocardiaceae</taxon>
        <taxon>Umezawaea</taxon>
    </lineage>
</organism>
<evidence type="ECO:0000313" key="2">
    <source>
        <dbReference type="Proteomes" id="UP001141259"/>
    </source>
</evidence>
<keyword evidence="2" id="KW-1185">Reference proteome</keyword>
<reference evidence="1" key="1">
    <citation type="submission" date="2022-08" db="EMBL/GenBank/DDBJ databases">
        <authorList>
            <person name="Tistechok S."/>
            <person name="Samborskyy M."/>
            <person name="Roman I."/>
        </authorList>
    </citation>
    <scope>NUCLEOTIDE SEQUENCE</scope>
    <source>
        <strain evidence="1">DSM 103496</strain>
    </source>
</reference>
<evidence type="ECO:0000313" key="1">
    <source>
        <dbReference type="EMBL" id="MCS7482246.1"/>
    </source>
</evidence>